<dbReference type="AlphaFoldDB" id="A0AAW8TGU7"/>
<accession>A0AAW8TGU7</accession>
<dbReference type="InterPro" id="IPR053892">
    <property type="entry name" value="MoaF-like"/>
</dbReference>
<dbReference type="SUPFAM" id="SSF50814">
    <property type="entry name" value="Lipocalins"/>
    <property type="match status" value="1"/>
</dbReference>
<evidence type="ECO:0000259" key="2">
    <source>
        <dbReference type="Pfam" id="PF22036"/>
    </source>
</evidence>
<evidence type="ECO:0000256" key="1">
    <source>
        <dbReference type="SAM" id="MobiDB-lite"/>
    </source>
</evidence>
<dbReference type="EMBL" id="JARPXL010000027">
    <property type="protein sequence ID" value="MDT2546287.1"/>
    <property type="molecule type" value="Genomic_DNA"/>
</dbReference>
<dbReference type="InterPro" id="IPR012674">
    <property type="entry name" value="Calycin"/>
</dbReference>
<dbReference type="Proteomes" id="UP001254770">
    <property type="component" value="Unassembled WGS sequence"/>
</dbReference>
<evidence type="ECO:0000313" key="3">
    <source>
        <dbReference type="EMBL" id="MDT2536540.1"/>
    </source>
</evidence>
<comment type="caution">
    <text evidence="4">The sequence shown here is derived from an EMBL/GenBank/DDBJ whole genome shotgun (WGS) entry which is preliminary data.</text>
</comment>
<evidence type="ECO:0000313" key="4">
    <source>
        <dbReference type="EMBL" id="MDT2546287.1"/>
    </source>
</evidence>
<sequence>MKSNPLEGRSAKILFDSGLQFRIDFLQDNQLRWTSIRQEDAGATDIETIHVEQYPSGIFSVDWIEESGLCVSYTIDTLNHYVKSFMTFPDREYRGGRRPFTHEGPFHFISEDGKQDSKGQ</sequence>
<name>A0AAW8TGU7_9ENTE</name>
<proteinExistence type="predicted"/>
<feature type="domain" description="MoaF-like" evidence="2">
    <location>
        <begin position="8"/>
        <end position="92"/>
    </location>
</feature>
<feature type="region of interest" description="Disordered" evidence="1">
    <location>
        <begin position="99"/>
        <end position="120"/>
    </location>
</feature>
<dbReference type="Proteomes" id="UP001249240">
    <property type="component" value="Unassembled WGS sequence"/>
</dbReference>
<evidence type="ECO:0000313" key="5">
    <source>
        <dbReference type="Proteomes" id="UP001254770"/>
    </source>
</evidence>
<reference evidence="4" key="1">
    <citation type="submission" date="2023-03" db="EMBL/GenBank/DDBJ databases">
        <authorList>
            <person name="Shen W."/>
            <person name="Cai J."/>
        </authorList>
    </citation>
    <scope>NUCLEOTIDE SEQUENCE</scope>
    <source>
        <strain evidence="3">B646-2</strain>
        <strain evidence="4">Y15</strain>
    </source>
</reference>
<organism evidence="4 5">
    <name type="scientific">Enterococcus raffinosus</name>
    <dbReference type="NCBI Taxonomy" id="71452"/>
    <lineage>
        <taxon>Bacteria</taxon>
        <taxon>Bacillati</taxon>
        <taxon>Bacillota</taxon>
        <taxon>Bacilli</taxon>
        <taxon>Lactobacillales</taxon>
        <taxon>Enterococcaceae</taxon>
        <taxon>Enterococcus</taxon>
    </lineage>
</organism>
<protein>
    <submittedName>
        <fullName evidence="4">MoaF N-terminal domain-containing protein</fullName>
    </submittedName>
</protein>
<dbReference type="RefSeq" id="WP_010744255.1">
    <property type="nucleotide sequence ID" value="NZ_BAAAXM010000059.1"/>
</dbReference>
<dbReference type="EMBL" id="JARPXM010000001">
    <property type="protein sequence ID" value="MDT2536540.1"/>
    <property type="molecule type" value="Genomic_DNA"/>
</dbReference>
<dbReference type="Gene3D" id="2.40.128.20">
    <property type="match status" value="1"/>
</dbReference>
<gene>
    <name evidence="4" type="ORF">P7D69_18220</name>
    <name evidence="3" type="ORF">P7D78_00245</name>
</gene>
<dbReference type="Pfam" id="PF22036">
    <property type="entry name" value="MoaF_like"/>
    <property type="match status" value="1"/>
</dbReference>